<dbReference type="PROSITE" id="PS50181">
    <property type="entry name" value="FBOX"/>
    <property type="match status" value="1"/>
</dbReference>
<dbReference type="Gene3D" id="1.20.1280.50">
    <property type="match status" value="1"/>
</dbReference>
<dbReference type="Proteomes" id="UP000027265">
    <property type="component" value="Unassembled WGS sequence"/>
</dbReference>
<sequence>MLVDLPQDILLIIFRSLKSRDIISVRQTCSTLYLATEHRSVWLYAAQDLNYALPLLLDLTPMSKIELMKLVMREANVDSAWRYGTLLSGEHGAVTPINRTYPHEGHILKVQFLSSGEWIVIVSPRGEITLRRVSDWTLYKARVNSCNHVHNSARGGLDTSLSPQDIPNTFGGLYV</sequence>
<dbReference type="HOGENOM" id="CLU_1532790_0_0_1"/>
<dbReference type="AlphaFoldDB" id="A0A067PXU8"/>
<proteinExistence type="predicted"/>
<keyword evidence="3" id="KW-1185">Reference proteome</keyword>
<dbReference type="OrthoDB" id="3268567at2759"/>
<evidence type="ECO:0000259" key="1">
    <source>
        <dbReference type="PROSITE" id="PS50181"/>
    </source>
</evidence>
<dbReference type="InterPro" id="IPR036047">
    <property type="entry name" value="F-box-like_dom_sf"/>
</dbReference>
<dbReference type="InterPro" id="IPR001810">
    <property type="entry name" value="F-box_dom"/>
</dbReference>
<evidence type="ECO:0000313" key="3">
    <source>
        <dbReference type="Proteomes" id="UP000027265"/>
    </source>
</evidence>
<protein>
    <recommendedName>
        <fullName evidence="1">F-box domain-containing protein</fullName>
    </recommendedName>
</protein>
<name>A0A067PXU8_9AGAM</name>
<dbReference type="InParanoid" id="A0A067PXU8"/>
<accession>A0A067PXU8</accession>
<dbReference type="SUPFAM" id="SSF81383">
    <property type="entry name" value="F-box domain"/>
    <property type="match status" value="1"/>
</dbReference>
<dbReference type="EMBL" id="KL197715">
    <property type="protein sequence ID" value="KDQ59648.1"/>
    <property type="molecule type" value="Genomic_DNA"/>
</dbReference>
<reference evidence="3" key="1">
    <citation type="journal article" date="2014" name="Proc. Natl. Acad. Sci. U.S.A.">
        <title>Extensive sampling of basidiomycete genomes demonstrates inadequacy of the white-rot/brown-rot paradigm for wood decay fungi.</title>
        <authorList>
            <person name="Riley R."/>
            <person name="Salamov A.A."/>
            <person name="Brown D.W."/>
            <person name="Nagy L.G."/>
            <person name="Floudas D."/>
            <person name="Held B.W."/>
            <person name="Levasseur A."/>
            <person name="Lombard V."/>
            <person name="Morin E."/>
            <person name="Otillar R."/>
            <person name="Lindquist E.A."/>
            <person name="Sun H."/>
            <person name="LaButti K.M."/>
            <person name="Schmutz J."/>
            <person name="Jabbour D."/>
            <person name="Luo H."/>
            <person name="Baker S.E."/>
            <person name="Pisabarro A.G."/>
            <person name="Walton J.D."/>
            <person name="Blanchette R.A."/>
            <person name="Henrissat B."/>
            <person name="Martin F."/>
            <person name="Cullen D."/>
            <person name="Hibbett D.S."/>
            <person name="Grigoriev I.V."/>
        </authorList>
    </citation>
    <scope>NUCLEOTIDE SEQUENCE [LARGE SCALE GENOMIC DNA]</scope>
    <source>
        <strain evidence="3">MUCL 33604</strain>
    </source>
</reference>
<organism evidence="2 3">
    <name type="scientific">Jaapia argillacea MUCL 33604</name>
    <dbReference type="NCBI Taxonomy" id="933084"/>
    <lineage>
        <taxon>Eukaryota</taxon>
        <taxon>Fungi</taxon>
        <taxon>Dikarya</taxon>
        <taxon>Basidiomycota</taxon>
        <taxon>Agaricomycotina</taxon>
        <taxon>Agaricomycetes</taxon>
        <taxon>Agaricomycetidae</taxon>
        <taxon>Jaapiales</taxon>
        <taxon>Jaapiaceae</taxon>
        <taxon>Jaapia</taxon>
    </lineage>
</organism>
<evidence type="ECO:0000313" key="2">
    <source>
        <dbReference type="EMBL" id="KDQ59648.1"/>
    </source>
</evidence>
<dbReference type="Pfam" id="PF12937">
    <property type="entry name" value="F-box-like"/>
    <property type="match status" value="1"/>
</dbReference>
<feature type="domain" description="F-box" evidence="1">
    <location>
        <begin position="1"/>
        <end position="45"/>
    </location>
</feature>
<gene>
    <name evidence="2" type="ORF">JAAARDRAFT_628150</name>
</gene>